<organism evidence="2">
    <name type="scientific">Cyprinus carpio</name>
    <name type="common">Common carp</name>
    <dbReference type="NCBI Taxonomy" id="7962"/>
    <lineage>
        <taxon>Eukaryota</taxon>
        <taxon>Metazoa</taxon>
        <taxon>Chordata</taxon>
        <taxon>Craniata</taxon>
        <taxon>Vertebrata</taxon>
        <taxon>Euteleostomi</taxon>
        <taxon>Actinopterygii</taxon>
        <taxon>Neopterygii</taxon>
        <taxon>Teleostei</taxon>
        <taxon>Ostariophysi</taxon>
        <taxon>Cypriniformes</taxon>
        <taxon>Cyprinidae</taxon>
        <taxon>Cyprininae</taxon>
        <taxon>Cyprinus</taxon>
    </lineage>
</organism>
<protein>
    <submittedName>
        <fullName evidence="2">Nucleolus and neural progenitor protein-like isoform X1</fullName>
    </submittedName>
</protein>
<evidence type="ECO:0000256" key="1">
    <source>
        <dbReference type="SAM" id="MobiDB-lite"/>
    </source>
</evidence>
<proteinExistence type="predicted"/>
<dbReference type="KEGG" id="ccar:122146237"/>
<dbReference type="Proteomes" id="UP001155660">
    <property type="component" value="Chromosome A9"/>
</dbReference>
<gene>
    <name evidence="2" type="primary">LOC122146237</name>
</gene>
<accession>A0A9Q9YHS0</accession>
<dbReference type="RefSeq" id="XP_042620460.1">
    <property type="nucleotide sequence ID" value="XM_042764526.1"/>
</dbReference>
<dbReference type="GO" id="GO:0005634">
    <property type="term" value="C:nucleus"/>
    <property type="evidence" value="ECO:0007669"/>
    <property type="project" value="TreeGrafter"/>
</dbReference>
<dbReference type="InterPro" id="IPR052835">
    <property type="entry name" value="Nepro"/>
</dbReference>
<dbReference type="GeneID" id="122146237"/>
<dbReference type="OrthoDB" id="9899341at2759"/>
<feature type="compositionally biased region" description="Basic and acidic residues" evidence="1">
    <location>
        <begin position="191"/>
        <end position="203"/>
    </location>
</feature>
<sequence>MQSLVNFETFFLKMSLEPQVKSDFSSQAAVFQKMMFLKSLKKVSSFRNMAAHLMEMIYWCRSCKFHQERKHLAFLHLKCLRMECLEAEDVGVKKRLKKFKFKVQKALMFQKTLPQKLSSSFTALWRTQWHHGFFMTCCRTARCRSTFSRMCSRPFKDFVSSKHRTCRPQQQSSKEEVSGNKKVPGAGGKKGLSDCDAETKCAK</sequence>
<dbReference type="PANTHER" id="PTHR34761">
    <property type="entry name" value="NUCLEOLUS AND NEURAL PROGENITOR PROTEIN"/>
    <property type="match status" value="1"/>
</dbReference>
<dbReference type="GO" id="GO:0045747">
    <property type="term" value="P:positive regulation of Notch signaling pathway"/>
    <property type="evidence" value="ECO:0007669"/>
    <property type="project" value="TreeGrafter"/>
</dbReference>
<dbReference type="PANTHER" id="PTHR34761:SF1">
    <property type="entry name" value="NUCLEOLUS AND NEURAL PROGENITOR PROTEIN"/>
    <property type="match status" value="1"/>
</dbReference>
<feature type="region of interest" description="Disordered" evidence="1">
    <location>
        <begin position="162"/>
        <end position="203"/>
    </location>
</feature>
<evidence type="ECO:0000313" key="2">
    <source>
        <dbReference type="RefSeq" id="XP_042620460.1"/>
    </source>
</evidence>
<reference evidence="2" key="1">
    <citation type="submission" date="2025-08" db="UniProtKB">
        <authorList>
            <consortium name="RefSeq"/>
        </authorList>
    </citation>
    <scope>IDENTIFICATION</scope>
    <source>
        <tissue evidence="2">Muscle</tissue>
    </source>
</reference>
<dbReference type="AlphaFoldDB" id="A0A9Q9YHS0"/>
<name>A0A9Q9YHS0_CYPCA</name>